<dbReference type="AlphaFoldDB" id="A0A936ZTH2"/>
<evidence type="ECO:0000256" key="4">
    <source>
        <dbReference type="ARBA" id="ARBA00022692"/>
    </source>
</evidence>
<evidence type="ECO:0000256" key="3">
    <source>
        <dbReference type="ARBA" id="ARBA00022538"/>
    </source>
</evidence>
<evidence type="ECO:0000256" key="2">
    <source>
        <dbReference type="ARBA" id="ARBA00022448"/>
    </source>
</evidence>
<evidence type="ECO:0000256" key="8">
    <source>
        <dbReference type="ARBA" id="ARBA00022989"/>
    </source>
</evidence>
<gene>
    <name evidence="14" type="ORF">JI739_23590</name>
</gene>
<name>A0A936ZTH2_9BURK</name>
<dbReference type="SUPFAM" id="SSF81324">
    <property type="entry name" value="Voltage-gated potassium channels"/>
    <property type="match status" value="1"/>
</dbReference>
<feature type="transmembrane region" description="Helical" evidence="12">
    <location>
        <begin position="36"/>
        <end position="54"/>
    </location>
</feature>
<feature type="transmembrane region" description="Helical" evidence="12">
    <location>
        <begin position="221"/>
        <end position="243"/>
    </location>
</feature>
<keyword evidence="3" id="KW-0633">Potassium transport</keyword>
<feature type="transmembrane region" description="Helical" evidence="12">
    <location>
        <begin position="66"/>
        <end position="85"/>
    </location>
</feature>
<evidence type="ECO:0000256" key="6">
    <source>
        <dbReference type="ARBA" id="ARBA00022882"/>
    </source>
</evidence>
<sequence length="286" mass="31640">MAATMGHPSAPPGRLAEWRRRLYRVIWESDTHAGRLFDKIVVVAIVLSVGVVLLDSVQSIRARHGPVLNVIEWGFTALFTIEYIARLATVDRPLRYARSFFGIVDLLAVLPTYLALFTPELHALIDVRILRLLRVFRIFRLTEYVAEYQVMGAALWASRRKILVFLAAVAMIDLIMGTIMYVVEGPSNGFTDIPTSVYWAVTTMTTVGFGDITPQTDVGRFIASLMMLVGWGTLAVPTGIVTAEMTVRRQARTPLALRSCPACGTGSYGPEARYCQQCGHALPPLP</sequence>
<comment type="caution">
    <text evidence="14">The sequence shown here is derived from an EMBL/GenBank/DDBJ whole genome shotgun (WGS) entry which is preliminary data.</text>
</comment>
<dbReference type="Proteomes" id="UP000613011">
    <property type="component" value="Unassembled WGS sequence"/>
</dbReference>
<protein>
    <submittedName>
        <fullName evidence="14">Ion transporter</fullName>
    </submittedName>
</protein>
<evidence type="ECO:0000313" key="15">
    <source>
        <dbReference type="Proteomes" id="UP000613011"/>
    </source>
</evidence>
<dbReference type="PANTHER" id="PTHR11537">
    <property type="entry name" value="VOLTAGE-GATED POTASSIUM CHANNEL"/>
    <property type="match status" value="1"/>
</dbReference>
<keyword evidence="6" id="KW-0851">Voltage-gated channel</keyword>
<dbReference type="EMBL" id="JAEQNA010000014">
    <property type="protein sequence ID" value="MBL0423340.1"/>
    <property type="molecule type" value="Genomic_DNA"/>
</dbReference>
<evidence type="ECO:0000256" key="7">
    <source>
        <dbReference type="ARBA" id="ARBA00022958"/>
    </source>
</evidence>
<evidence type="ECO:0000256" key="12">
    <source>
        <dbReference type="SAM" id="Phobius"/>
    </source>
</evidence>
<dbReference type="Gene3D" id="1.20.120.350">
    <property type="entry name" value="Voltage-gated potassium channels. Chain C"/>
    <property type="match status" value="1"/>
</dbReference>
<keyword evidence="15" id="KW-1185">Reference proteome</keyword>
<dbReference type="Gene3D" id="1.10.287.70">
    <property type="match status" value="1"/>
</dbReference>
<evidence type="ECO:0000256" key="11">
    <source>
        <dbReference type="ARBA" id="ARBA00023303"/>
    </source>
</evidence>
<dbReference type="Pfam" id="PF00520">
    <property type="entry name" value="Ion_trans"/>
    <property type="match status" value="1"/>
</dbReference>
<evidence type="ECO:0000256" key="1">
    <source>
        <dbReference type="ARBA" id="ARBA00004141"/>
    </source>
</evidence>
<dbReference type="InterPro" id="IPR028325">
    <property type="entry name" value="VG_K_chnl"/>
</dbReference>
<evidence type="ECO:0000256" key="9">
    <source>
        <dbReference type="ARBA" id="ARBA00023065"/>
    </source>
</evidence>
<dbReference type="PRINTS" id="PR00169">
    <property type="entry name" value="KCHANNEL"/>
</dbReference>
<evidence type="ECO:0000256" key="10">
    <source>
        <dbReference type="ARBA" id="ARBA00023136"/>
    </source>
</evidence>
<dbReference type="GO" id="GO:0001508">
    <property type="term" value="P:action potential"/>
    <property type="evidence" value="ECO:0007669"/>
    <property type="project" value="TreeGrafter"/>
</dbReference>
<keyword evidence="2" id="KW-0813">Transport</keyword>
<keyword evidence="9" id="KW-0406">Ion transport</keyword>
<keyword evidence="7" id="KW-0630">Potassium</keyword>
<comment type="subcellular location">
    <subcellularLocation>
        <location evidence="1">Membrane</location>
        <topology evidence="1">Multi-pass membrane protein</topology>
    </subcellularLocation>
</comment>
<dbReference type="InterPro" id="IPR027359">
    <property type="entry name" value="Volt_channel_dom_sf"/>
</dbReference>
<keyword evidence="10 12" id="KW-0472">Membrane</keyword>
<feature type="domain" description="Ion transport" evidence="13">
    <location>
        <begin position="35"/>
        <end position="244"/>
    </location>
</feature>
<keyword evidence="5" id="KW-0631">Potassium channel</keyword>
<dbReference type="InterPro" id="IPR005821">
    <property type="entry name" value="Ion_trans_dom"/>
</dbReference>
<evidence type="ECO:0000259" key="13">
    <source>
        <dbReference type="Pfam" id="PF00520"/>
    </source>
</evidence>
<accession>A0A936ZTH2</accession>
<keyword evidence="4 12" id="KW-0812">Transmembrane</keyword>
<keyword evidence="11" id="KW-0407">Ion channel</keyword>
<dbReference type="GO" id="GO:0005249">
    <property type="term" value="F:voltage-gated potassium channel activity"/>
    <property type="evidence" value="ECO:0007669"/>
    <property type="project" value="InterPro"/>
</dbReference>
<feature type="transmembrane region" description="Helical" evidence="12">
    <location>
        <begin position="97"/>
        <end position="118"/>
    </location>
</feature>
<proteinExistence type="predicted"/>
<dbReference type="GO" id="GO:0008076">
    <property type="term" value="C:voltage-gated potassium channel complex"/>
    <property type="evidence" value="ECO:0007669"/>
    <property type="project" value="InterPro"/>
</dbReference>
<keyword evidence="8 12" id="KW-1133">Transmembrane helix</keyword>
<organism evidence="14 15">
    <name type="scientific">Ramlibacter aurantiacus</name>
    <dbReference type="NCBI Taxonomy" id="2801330"/>
    <lineage>
        <taxon>Bacteria</taxon>
        <taxon>Pseudomonadati</taxon>
        <taxon>Pseudomonadota</taxon>
        <taxon>Betaproteobacteria</taxon>
        <taxon>Burkholderiales</taxon>
        <taxon>Comamonadaceae</taxon>
        <taxon>Ramlibacter</taxon>
    </lineage>
</organism>
<evidence type="ECO:0000256" key="5">
    <source>
        <dbReference type="ARBA" id="ARBA00022826"/>
    </source>
</evidence>
<evidence type="ECO:0000313" key="14">
    <source>
        <dbReference type="EMBL" id="MBL0423340.1"/>
    </source>
</evidence>
<dbReference type="PANTHER" id="PTHR11537:SF254">
    <property type="entry name" value="POTASSIUM VOLTAGE-GATED CHANNEL PROTEIN SHAB"/>
    <property type="match status" value="1"/>
</dbReference>
<feature type="transmembrane region" description="Helical" evidence="12">
    <location>
        <begin position="162"/>
        <end position="183"/>
    </location>
</feature>
<reference evidence="14" key="1">
    <citation type="submission" date="2021-01" db="EMBL/GenBank/DDBJ databases">
        <title>Ramlibacter sp. strain AW1 16S ribosomal RNA gene Genome sequencing and assembly.</title>
        <authorList>
            <person name="Kang M."/>
        </authorList>
    </citation>
    <scope>NUCLEOTIDE SEQUENCE</scope>
    <source>
        <strain evidence="14">AW1</strain>
    </source>
</reference>